<dbReference type="Pfam" id="PF02518">
    <property type="entry name" value="HATPase_c"/>
    <property type="match status" value="1"/>
</dbReference>
<dbReference type="PANTHER" id="PTHR42878:SF13">
    <property type="entry name" value="HISTIDINE KINASE"/>
    <property type="match status" value="1"/>
</dbReference>
<dbReference type="InterPro" id="IPR035965">
    <property type="entry name" value="PAS-like_dom_sf"/>
</dbReference>
<proteinExistence type="predicted"/>
<dbReference type="EC" id="2.7.13.3" evidence="2"/>
<keyword evidence="3" id="KW-0597">Phosphoprotein</keyword>
<dbReference type="CDD" id="cd00130">
    <property type="entry name" value="PAS"/>
    <property type="match status" value="1"/>
</dbReference>
<dbReference type="InterPro" id="IPR005467">
    <property type="entry name" value="His_kinase_dom"/>
</dbReference>
<dbReference type="SUPFAM" id="SSF47384">
    <property type="entry name" value="Homodimeric domain of signal transducing histidine kinase"/>
    <property type="match status" value="1"/>
</dbReference>
<dbReference type="InterPro" id="IPR004358">
    <property type="entry name" value="Sig_transdc_His_kin-like_C"/>
</dbReference>
<evidence type="ECO:0000256" key="4">
    <source>
        <dbReference type="ARBA" id="ARBA00022679"/>
    </source>
</evidence>
<gene>
    <name evidence="9" type="ORF">DC366_08700</name>
</gene>
<dbReference type="PANTHER" id="PTHR42878">
    <property type="entry name" value="TWO-COMPONENT HISTIDINE KINASE"/>
    <property type="match status" value="1"/>
</dbReference>
<feature type="domain" description="Histidine kinase" evidence="7">
    <location>
        <begin position="128"/>
        <end position="339"/>
    </location>
</feature>
<dbReference type="OrthoDB" id="9795133at2"/>
<evidence type="ECO:0000259" key="7">
    <source>
        <dbReference type="PROSITE" id="PS50109"/>
    </source>
</evidence>
<protein>
    <recommendedName>
        <fullName evidence="2">histidine kinase</fullName>
        <ecNumber evidence="2">2.7.13.3</ecNumber>
    </recommendedName>
</protein>
<dbReference type="EMBL" id="QCYH01000004">
    <property type="protein sequence ID" value="PVA10495.1"/>
    <property type="molecule type" value="Genomic_DNA"/>
</dbReference>
<dbReference type="Pfam" id="PF08447">
    <property type="entry name" value="PAS_3"/>
    <property type="match status" value="1"/>
</dbReference>
<keyword evidence="4" id="KW-0808">Transferase</keyword>
<dbReference type="GO" id="GO:0030295">
    <property type="term" value="F:protein kinase activator activity"/>
    <property type="evidence" value="ECO:0007669"/>
    <property type="project" value="TreeGrafter"/>
</dbReference>
<dbReference type="CDD" id="cd00082">
    <property type="entry name" value="HisKA"/>
    <property type="match status" value="1"/>
</dbReference>
<dbReference type="GO" id="GO:0000156">
    <property type="term" value="F:phosphorelay response regulator activity"/>
    <property type="evidence" value="ECO:0007669"/>
    <property type="project" value="TreeGrafter"/>
</dbReference>
<keyword evidence="6" id="KW-0472">Membrane</keyword>
<evidence type="ECO:0000259" key="8">
    <source>
        <dbReference type="PROSITE" id="PS50112"/>
    </source>
</evidence>
<dbReference type="InterPro" id="IPR050351">
    <property type="entry name" value="BphY/WalK/GraS-like"/>
</dbReference>
<evidence type="ECO:0000256" key="1">
    <source>
        <dbReference type="ARBA" id="ARBA00000085"/>
    </source>
</evidence>
<dbReference type="Gene3D" id="3.30.565.10">
    <property type="entry name" value="Histidine kinase-like ATPase, C-terminal domain"/>
    <property type="match status" value="1"/>
</dbReference>
<feature type="domain" description="PAS" evidence="8">
    <location>
        <begin position="13"/>
        <end position="50"/>
    </location>
</feature>
<evidence type="ECO:0000256" key="3">
    <source>
        <dbReference type="ARBA" id="ARBA00022553"/>
    </source>
</evidence>
<dbReference type="InterPro" id="IPR003661">
    <property type="entry name" value="HisK_dim/P_dom"/>
</dbReference>
<dbReference type="InterPro" id="IPR003594">
    <property type="entry name" value="HATPase_dom"/>
</dbReference>
<dbReference type="Pfam" id="PF00512">
    <property type="entry name" value="HisKA"/>
    <property type="match status" value="1"/>
</dbReference>
<comment type="caution">
    <text evidence="9">The sequence shown here is derived from an EMBL/GenBank/DDBJ whole genome shotgun (WGS) entry which is preliminary data.</text>
</comment>
<dbReference type="Gene3D" id="3.30.450.20">
    <property type="entry name" value="PAS domain"/>
    <property type="match status" value="1"/>
</dbReference>
<dbReference type="NCBIfam" id="TIGR00229">
    <property type="entry name" value="sensory_box"/>
    <property type="match status" value="1"/>
</dbReference>
<dbReference type="SUPFAM" id="SSF55785">
    <property type="entry name" value="PYP-like sensor domain (PAS domain)"/>
    <property type="match status" value="1"/>
</dbReference>
<evidence type="ECO:0000256" key="2">
    <source>
        <dbReference type="ARBA" id="ARBA00012438"/>
    </source>
</evidence>
<dbReference type="InterPro" id="IPR036097">
    <property type="entry name" value="HisK_dim/P_sf"/>
</dbReference>
<dbReference type="InterPro" id="IPR000014">
    <property type="entry name" value="PAS"/>
</dbReference>
<evidence type="ECO:0000256" key="5">
    <source>
        <dbReference type="ARBA" id="ARBA00022777"/>
    </source>
</evidence>
<dbReference type="AlphaFoldDB" id="A0A2T7G7U3"/>
<dbReference type="SMART" id="SM00388">
    <property type="entry name" value="HisKA"/>
    <property type="match status" value="1"/>
</dbReference>
<sequence length="339" mass="38284">MTWHVTPDLLGFMDREGRFVETNPAWLRVLGYTEAELENCHFIDLIHPDDMMRTQLNFDRVSAGLPVLNFVNRYRRKDGDYEWISWHSVPEDKLFFCSGRCVTDEKANEAALKTRDDEAKLREQFIAVLGHDVRNPLAAINAAARVIGRATEDAQVHEMLGSIEGSSGRIARLIDDVMDFARARLGGGMNIDRDGEYDVKPILEHTAQEISLAHPDIEIITEYDFCDPIHCDADRMAQLVSNLLANAVTHGEPGAPVTMGAKDHDGWFYLWVANRGEPIPPEAREMLFEPYTRADLRQSQQGLGLGLFIAREIARGHGGELTVESDDERTVFTFSMKRL</sequence>
<keyword evidence="10" id="KW-1185">Reference proteome</keyword>
<dbReference type="InterPro" id="IPR036890">
    <property type="entry name" value="HATPase_C_sf"/>
</dbReference>
<dbReference type="PROSITE" id="PS50112">
    <property type="entry name" value="PAS"/>
    <property type="match status" value="1"/>
</dbReference>
<evidence type="ECO:0000313" key="10">
    <source>
        <dbReference type="Proteomes" id="UP000244446"/>
    </source>
</evidence>
<accession>A0A2T7G7U3</accession>
<dbReference type="GO" id="GO:0000155">
    <property type="term" value="F:phosphorelay sensor kinase activity"/>
    <property type="evidence" value="ECO:0007669"/>
    <property type="project" value="InterPro"/>
</dbReference>
<organism evidence="9 10">
    <name type="scientific">Pelagivirga sediminicola</name>
    <dbReference type="NCBI Taxonomy" id="2170575"/>
    <lineage>
        <taxon>Bacteria</taxon>
        <taxon>Pseudomonadati</taxon>
        <taxon>Pseudomonadota</taxon>
        <taxon>Alphaproteobacteria</taxon>
        <taxon>Rhodobacterales</taxon>
        <taxon>Paracoccaceae</taxon>
        <taxon>Pelagivirga</taxon>
    </lineage>
</organism>
<dbReference type="Gene3D" id="1.10.287.130">
    <property type="match status" value="1"/>
</dbReference>
<dbReference type="Proteomes" id="UP000244446">
    <property type="component" value="Unassembled WGS sequence"/>
</dbReference>
<dbReference type="InterPro" id="IPR013655">
    <property type="entry name" value="PAS_fold_3"/>
</dbReference>
<dbReference type="GO" id="GO:0016020">
    <property type="term" value="C:membrane"/>
    <property type="evidence" value="ECO:0007669"/>
    <property type="project" value="UniProtKB-SubCell"/>
</dbReference>
<evidence type="ECO:0000313" key="9">
    <source>
        <dbReference type="EMBL" id="PVA10495.1"/>
    </source>
</evidence>
<dbReference type="SMART" id="SM00387">
    <property type="entry name" value="HATPase_c"/>
    <property type="match status" value="1"/>
</dbReference>
<dbReference type="PRINTS" id="PR00344">
    <property type="entry name" value="BCTRLSENSOR"/>
</dbReference>
<dbReference type="SUPFAM" id="SSF55874">
    <property type="entry name" value="ATPase domain of HSP90 chaperone/DNA topoisomerase II/histidine kinase"/>
    <property type="match status" value="1"/>
</dbReference>
<reference evidence="9 10" key="1">
    <citation type="submission" date="2018-04" db="EMBL/GenBank/DDBJ databases">
        <title>Pelagivirga bohaiensis gen. nov., sp. nov., a bacterium isolated from the Bohai Sea.</title>
        <authorList>
            <person name="Ji X."/>
        </authorList>
    </citation>
    <scope>NUCLEOTIDE SEQUENCE [LARGE SCALE GENOMIC DNA]</scope>
    <source>
        <strain evidence="9 10">BH-SD19</strain>
    </source>
</reference>
<comment type="catalytic activity">
    <reaction evidence="1">
        <text>ATP + protein L-histidine = ADP + protein N-phospho-L-histidine.</text>
        <dbReference type="EC" id="2.7.13.3"/>
    </reaction>
</comment>
<keyword evidence="5 9" id="KW-0418">Kinase</keyword>
<dbReference type="PROSITE" id="PS50109">
    <property type="entry name" value="HIS_KIN"/>
    <property type="match status" value="1"/>
</dbReference>
<evidence type="ECO:0000256" key="6">
    <source>
        <dbReference type="ARBA" id="ARBA00023136"/>
    </source>
</evidence>
<name>A0A2T7G7U3_9RHOB</name>
<dbReference type="CDD" id="cd00075">
    <property type="entry name" value="HATPase"/>
    <property type="match status" value="1"/>
</dbReference>
<dbReference type="GO" id="GO:0007234">
    <property type="term" value="P:osmosensory signaling via phosphorelay pathway"/>
    <property type="evidence" value="ECO:0007669"/>
    <property type="project" value="TreeGrafter"/>
</dbReference>